<protein>
    <submittedName>
        <fullName evidence="1">Uncharacterized protein</fullName>
    </submittedName>
</protein>
<accession>A0ABS7IXQ1</accession>
<keyword evidence="2" id="KW-1185">Reference proteome</keyword>
<gene>
    <name evidence="1" type="ORF">K3152_08740</name>
</gene>
<comment type="caution">
    <text evidence="1">The sequence shown here is derived from an EMBL/GenBank/DDBJ whole genome shotgun (WGS) entry which is preliminary data.</text>
</comment>
<sequence>MRRHITSAPGRTISQDQLDRLFTAALEAAIGRIEKDGHFHPLVFELRANGSIQAVAVLETGAVDNAKGPVDRLVALLKPRAEDGTIDATAIVRLREEGVAEVRLRARNYSANIDALFTIETSGLVKRKRRLELGEFASRDVPNDIF</sequence>
<evidence type="ECO:0000313" key="1">
    <source>
        <dbReference type="EMBL" id="MBX7458329.1"/>
    </source>
</evidence>
<dbReference type="Proteomes" id="UP000783253">
    <property type="component" value="Unassembled WGS sequence"/>
</dbReference>
<dbReference type="EMBL" id="JAIGNK010000003">
    <property type="protein sequence ID" value="MBX7458329.1"/>
    <property type="molecule type" value="Genomic_DNA"/>
</dbReference>
<proteinExistence type="predicted"/>
<dbReference type="RefSeq" id="WP_221573754.1">
    <property type="nucleotide sequence ID" value="NZ_JAIGNK010000003.1"/>
</dbReference>
<reference evidence="1 2" key="1">
    <citation type="submission" date="2021-08" db="EMBL/GenBank/DDBJ databases">
        <title>Comparative Genomics Analysis of the Genus Qipengyuania Reveals Extensive Genetic Diversity and Metabolic Versatility, Including the Description of Fifteen Novel Species.</title>
        <authorList>
            <person name="Liu Y."/>
        </authorList>
    </citation>
    <scope>NUCLEOTIDE SEQUENCE [LARGE SCALE GENOMIC DNA]</scope>
    <source>
        <strain evidence="1 2">1NDH17</strain>
    </source>
</reference>
<organism evidence="1 2">
    <name type="scientific">Qipengyuania polymorpha</name>
    <dbReference type="NCBI Taxonomy" id="2867234"/>
    <lineage>
        <taxon>Bacteria</taxon>
        <taxon>Pseudomonadati</taxon>
        <taxon>Pseudomonadota</taxon>
        <taxon>Alphaproteobacteria</taxon>
        <taxon>Sphingomonadales</taxon>
        <taxon>Erythrobacteraceae</taxon>
        <taxon>Qipengyuania</taxon>
    </lineage>
</organism>
<evidence type="ECO:0000313" key="2">
    <source>
        <dbReference type="Proteomes" id="UP000783253"/>
    </source>
</evidence>
<name>A0ABS7IXQ1_9SPHN</name>